<dbReference type="InterPro" id="IPR001841">
    <property type="entry name" value="Znf_RING"/>
</dbReference>
<dbReference type="GO" id="GO:0005634">
    <property type="term" value="C:nucleus"/>
    <property type="evidence" value="ECO:0007669"/>
    <property type="project" value="TreeGrafter"/>
</dbReference>
<feature type="domain" description="RING-type" evidence="8">
    <location>
        <begin position="101"/>
        <end position="151"/>
    </location>
</feature>
<dbReference type="InterPro" id="IPR024766">
    <property type="entry name" value="Znf_RING_H2"/>
</dbReference>
<dbReference type="EMBL" id="CP144746">
    <property type="protein sequence ID" value="WVZ55539.1"/>
    <property type="molecule type" value="Genomic_DNA"/>
</dbReference>
<organism evidence="9 10">
    <name type="scientific">Paspalum notatum var. saurae</name>
    <dbReference type="NCBI Taxonomy" id="547442"/>
    <lineage>
        <taxon>Eukaryota</taxon>
        <taxon>Viridiplantae</taxon>
        <taxon>Streptophyta</taxon>
        <taxon>Embryophyta</taxon>
        <taxon>Tracheophyta</taxon>
        <taxon>Spermatophyta</taxon>
        <taxon>Magnoliopsida</taxon>
        <taxon>Liliopsida</taxon>
        <taxon>Poales</taxon>
        <taxon>Poaceae</taxon>
        <taxon>PACMAD clade</taxon>
        <taxon>Panicoideae</taxon>
        <taxon>Andropogonodae</taxon>
        <taxon>Paspaleae</taxon>
        <taxon>Paspalinae</taxon>
        <taxon>Paspalum</taxon>
    </lineage>
</organism>
<dbReference type="AlphaFoldDB" id="A0AAQ3PTU3"/>
<gene>
    <name evidence="9" type="ORF">U9M48_006186</name>
</gene>
<dbReference type="PANTHER" id="PTHR45931">
    <property type="entry name" value="SI:CH211-59O9.10"/>
    <property type="match status" value="1"/>
</dbReference>
<dbReference type="PANTHER" id="PTHR45931:SF16">
    <property type="entry name" value="RING_U-BOX SUPERFAMILY PROTEIN"/>
    <property type="match status" value="1"/>
</dbReference>
<dbReference type="SMART" id="SM00184">
    <property type="entry name" value="RING"/>
    <property type="match status" value="1"/>
</dbReference>
<dbReference type="SUPFAM" id="SSF57850">
    <property type="entry name" value="RING/U-box"/>
    <property type="match status" value="1"/>
</dbReference>
<sequence length="237" mass="26516">MEMEEEVGRHAQAQRRRRPRSPAASSSSSLLSPPPPTAPTHHAVTTPYDYLVQLALPPVEEEEPPPPSKRACIAASYEAMQGLQLRHVMPSDLTAGDADDCAICLTSLLLVHPSSSSEDPDPIRAMPCSHAFHQRCIFQWLSRNAICPLCRHALPTTHPSMTVHGRTFYTLDEEDRYIRSLGDAIINLQDGTEEEEEEVVDEEREARIRAARAFAQRWRPPTPPTIIIDPRTGIQIF</sequence>
<comment type="pathway">
    <text evidence="1">Protein modification; protein ubiquitination.</text>
</comment>
<evidence type="ECO:0000256" key="4">
    <source>
        <dbReference type="ARBA" id="ARBA00022786"/>
    </source>
</evidence>
<evidence type="ECO:0000256" key="6">
    <source>
        <dbReference type="PROSITE-ProRule" id="PRU00175"/>
    </source>
</evidence>
<dbReference type="Proteomes" id="UP001341281">
    <property type="component" value="Chromosome 02"/>
</dbReference>
<dbReference type="Pfam" id="PF12678">
    <property type="entry name" value="zf-rbx1"/>
    <property type="match status" value="1"/>
</dbReference>
<protein>
    <recommendedName>
        <fullName evidence="8">RING-type domain-containing protein</fullName>
    </recommendedName>
</protein>
<keyword evidence="3 6" id="KW-0863">Zinc-finger</keyword>
<keyword evidence="2" id="KW-0479">Metal-binding</keyword>
<accession>A0AAQ3PTU3</accession>
<keyword evidence="4" id="KW-0833">Ubl conjugation pathway</keyword>
<evidence type="ECO:0000256" key="7">
    <source>
        <dbReference type="SAM" id="MobiDB-lite"/>
    </source>
</evidence>
<dbReference type="GO" id="GO:0061630">
    <property type="term" value="F:ubiquitin protein ligase activity"/>
    <property type="evidence" value="ECO:0007669"/>
    <property type="project" value="TreeGrafter"/>
</dbReference>
<evidence type="ECO:0000313" key="9">
    <source>
        <dbReference type="EMBL" id="WVZ55539.1"/>
    </source>
</evidence>
<dbReference type="InterPro" id="IPR013083">
    <property type="entry name" value="Znf_RING/FYVE/PHD"/>
</dbReference>
<evidence type="ECO:0000256" key="2">
    <source>
        <dbReference type="ARBA" id="ARBA00022723"/>
    </source>
</evidence>
<dbReference type="GO" id="GO:0008270">
    <property type="term" value="F:zinc ion binding"/>
    <property type="evidence" value="ECO:0007669"/>
    <property type="project" value="UniProtKB-KW"/>
</dbReference>
<dbReference type="Gene3D" id="3.30.40.10">
    <property type="entry name" value="Zinc/RING finger domain, C3HC4 (zinc finger)"/>
    <property type="match status" value="1"/>
</dbReference>
<proteinExistence type="predicted"/>
<evidence type="ECO:0000256" key="5">
    <source>
        <dbReference type="ARBA" id="ARBA00022833"/>
    </source>
</evidence>
<feature type="compositionally biased region" description="Low complexity" evidence="7">
    <location>
        <begin position="21"/>
        <end position="31"/>
    </location>
</feature>
<reference evidence="9 10" key="1">
    <citation type="submission" date="2024-02" db="EMBL/GenBank/DDBJ databases">
        <title>High-quality chromosome-scale genome assembly of Pensacola bahiagrass (Paspalum notatum Flugge var. saurae).</title>
        <authorList>
            <person name="Vega J.M."/>
            <person name="Podio M."/>
            <person name="Orjuela J."/>
            <person name="Siena L.A."/>
            <person name="Pessino S.C."/>
            <person name="Combes M.C."/>
            <person name="Mariac C."/>
            <person name="Albertini E."/>
            <person name="Pupilli F."/>
            <person name="Ortiz J.P.A."/>
            <person name="Leblanc O."/>
        </authorList>
    </citation>
    <scope>NUCLEOTIDE SEQUENCE [LARGE SCALE GENOMIC DNA]</scope>
    <source>
        <strain evidence="9">R1</strain>
        <tissue evidence="9">Leaf</tissue>
    </source>
</reference>
<dbReference type="PROSITE" id="PS50089">
    <property type="entry name" value="ZF_RING_2"/>
    <property type="match status" value="1"/>
</dbReference>
<keyword evidence="10" id="KW-1185">Reference proteome</keyword>
<dbReference type="GO" id="GO:0006511">
    <property type="term" value="P:ubiquitin-dependent protein catabolic process"/>
    <property type="evidence" value="ECO:0007669"/>
    <property type="project" value="TreeGrafter"/>
</dbReference>
<evidence type="ECO:0000313" key="10">
    <source>
        <dbReference type="Proteomes" id="UP001341281"/>
    </source>
</evidence>
<name>A0AAQ3PTU3_PASNO</name>
<keyword evidence="5" id="KW-0862">Zinc</keyword>
<evidence type="ECO:0000259" key="8">
    <source>
        <dbReference type="PROSITE" id="PS50089"/>
    </source>
</evidence>
<evidence type="ECO:0000256" key="3">
    <source>
        <dbReference type="ARBA" id="ARBA00022771"/>
    </source>
</evidence>
<feature type="region of interest" description="Disordered" evidence="7">
    <location>
        <begin position="1"/>
        <end position="44"/>
    </location>
</feature>
<evidence type="ECO:0000256" key="1">
    <source>
        <dbReference type="ARBA" id="ARBA00004906"/>
    </source>
</evidence>
<dbReference type="InterPro" id="IPR051834">
    <property type="entry name" value="RING_finger_E3_ligase"/>
</dbReference>